<evidence type="ECO:0000313" key="1">
    <source>
        <dbReference type="EMBL" id="RMX44024.1"/>
    </source>
</evidence>
<keyword evidence="2" id="KW-1185">Reference proteome</keyword>
<proteinExistence type="predicted"/>
<name>A0A3M6TRZ5_POCDA</name>
<dbReference type="Proteomes" id="UP000275408">
    <property type="component" value="Unassembled WGS sequence"/>
</dbReference>
<dbReference type="InterPro" id="IPR035983">
    <property type="entry name" value="Hect_E3_ubiquitin_ligase"/>
</dbReference>
<reference evidence="1 2" key="1">
    <citation type="journal article" date="2018" name="Sci. Rep.">
        <title>Comparative analysis of the Pocillopora damicornis genome highlights role of immune system in coral evolution.</title>
        <authorList>
            <person name="Cunning R."/>
            <person name="Bay R.A."/>
            <person name="Gillette P."/>
            <person name="Baker A.C."/>
            <person name="Traylor-Knowles N."/>
        </authorList>
    </citation>
    <scope>NUCLEOTIDE SEQUENCE [LARGE SCALE GENOMIC DNA]</scope>
    <source>
        <strain evidence="1">RSMAS</strain>
        <tissue evidence="1">Whole animal</tissue>
    </source>
</reference>
<sequence length="620" mass="69707">MMKTHSSRTGYLGADQGTSDAVSFRESVPKLDTFMKKKKDERVSHVKRKNKKLKNEKDKPVTINIGIMRYVEEESMLKPQRGKSLPIRLPKTADREEVLKLAVAKQSLHNGNKIVYSSVNSYKLLYPDGTEVKRLEESDEAFSPLPITTSSVSGSTTVHICDANVSGVISSNNLSRPHCSAKYQNQNSGFETLKEMFPQLPDRKIFESVKMQMQALVILFNHMHVINETDSDNVYDFENDISLGNDGCGSLKIDKSEKYMMENQEDLCTKLSELFQKSSTSGNKIWLKVRSSCLWEDTLVKMKRVNPDCLNGIVTVQFIGEPASSSLFTGPPASCKFVHNTIALQREEYLHYGVISALSVDQGSPGPAMFAAPVVDYILYGKLDAMKVSVYDLLSGRVKTTLEELEAISGPVKFKQEVSSKTPLRFKAGYTKPVVAFEDKQKFIRCICLHKLILSTQSEIDQFIKGLMTNGILNVIRNNPDKPRKLLQHDNNERLTAQVVDNQFHCIFSDKGGNKHRTFNFSHYLEDVEQGLVTSNVLDPDTEEIHISEMELAPVLQFVTGCDGIPAIGFDTSITTMFDHDKPHRKLTANTCSCTLNFPVCDLLTNYESFKNEFTECMFS</sequence>
<dbReference type="STRING" id="46731.A0A3M6TRZ5"/>
<comment type="caution">
    <text evidence="1">The sequence shown here is derived from an EMBL/GenBank/DDBJ whole genome shotgun (WGS) entry which is preliminary data.</text>
</comment>
<organism evidence="1 2">
    <name type="scientific">Pocillopora damicornis</name>
    <name type="common">Cauliflower coral</name>
    <name type="synonym">Millepora damicornis</name>
    <dbReference type="NCBI Taxonomy" id="46731"/>
    <lineage>
        <taxon>Eukaryota</taxon>
        <taxon>Metazoa</taxon>
        <taxon>Cnidaria</taxon>
        <taxon>Anthozoa</taxon>
        <taxon>Hexacorallia</taxon>
        <taxon>Scleractinia</taxon>
        <taxon>Astrocoeniina</taxon>
        <taxon>Pocilloporidae</taxon>
        <taxon>Pocillopora</taxon>
    </lineage>
</organism>
<dbReference type="EMBL" id="RCHS01003071">
    <property type="protein sequence ID" value="RMX44024.1"/>
    <property type="molecule type" value="Genomic_DNA"/>
</dbReference>
<dbReference type="SUPFAM" id="SSF56204">
    <property type="entry name" value="Hect, E3 ligase catalytic domain"/>
    <property type="match status" value="1"/>
</dbReference>
<dbReference type="GO" id="GO:0004842">
    <property type="term" value="F:ubiquitin-protein transferase activity"/>
    <property type="evidence" value="ECO:0007669"/>
    <property type="project" value="InterPro"/>
</dbReference>
<accession>A0A3M6TRZ5</accession>
<evidence type="ECO:0000313" key="2">
    <source>
        <dbReference type="Proteomes" id="UP000275408"/>
    </source>
</evidence>
<gene>
    <name evidence="1" type="ORF">pdam_00022981</name>
</gene>
<dbReference type="Gene3D" id="3.30.2410.10">
    <property type="entry name" value="Hect, E3 ligase catalytic domain"/>
    <property type="match status" value="1"/>
</dbReference>
<dbReference type="AlphaFoldDB" id="A0A3M6TRZ5"/>
<dbReference type="OrthoDB" id="5990523at2759"/>
<protein>
    <submittedName>
        <fullName evidence="1">Uncharacterized protein</fullName>
    </submittedName>
</protein>